<accession>A0A4Q6XEJ0</accession>
<sequence length="196" mass="22092">MALFRTLAVSTLTLISLVGCKSVPSYTSDYQNADKQITGITLDNEKAQIIGQRFVTAFNTLGTDDFVKNASQLYADQLFINDTLSQFSNKQDLIQHFEGMNKRVSNVTVKLVSATHQSDSAYIHWYMAYDFKMFGRTKSMASYGITQIKINGSNQIVFQQDYWDPADGLFRSLPYVGKAYSMILPFKNNLKSSSPQ</sequence>
<dbReference type="AlphaFoldDB" id="A0A4Q6XEJ0"/>
<name>A0A4Q6XEJ0_9GAMM</name>
<keyword evidence="2" id="KW-1185">Reference proteome</keyword>
<gene>
    <name evidence="1" type="ORF">EXE30_15465</name>
</gene>
<dbReference type="RefSeq" id="WP_004671797.1">
    <property type="nucleotide sequence ID" value="NZ_SGIM01000020.1"/>
</dbReference>
<dbReference type="SUPFAM" id="SSF54427">
    <property type="entry name" value="NTF2-like"/>
    <property type="match status" value="1"/>
</dbReference>
<evidence type="ECO:0000313" key="1">
    <source>
        <dbReference type="EMBL" id="RZF49427.1"/>
    </source>
</evidence>
<comment type="caution">
    <text evidence="1">The sequence shown here is derived from an EMBL/GenBank/DDBJ whole genome shotgun (WGS) entry which is preliminary data.</text>
</comment>
<dbReference type="InterPro" id="IPR032710">
    <property type="entry name" value="NTF2-like_dom_sf"/>
</dbReference>
<organism evidence="1 2">
    <name type="scientific">Acinetobacter halotolerans</name>
    <dbReference type="NCBI Taxonomy" id="1752076"/>
    <lineage>
        <taxon>Bacteria</taxon>
        <taxon>Pseudomonadati</taxon>
        <taxon>Pseudomonadota</taxon>
        <taxon>Gammaproteobacteria</taxon>
        <taxon>Moraxellales</taxon>
        <taxon>Moraxellaceae</taxon>
        <taxon>Acinetobacter</taxon>
    </lineage>
</organism>
<dbReference type="Gene3D" id="3.10.450.50">
    <property type="match status" value="1"/>
</dbReference>
<reference evidence="1 2" key="1">
    <citation type="submission" date="2019-02" db="EMBL/GenBank/DDBJ databases">
        <title>The draft genome of Acinetobacter halotolerans strain JCM 31009.</title>
        <authorList>
            <person name="Qin J."/>
            <person name="Feng Y."/>
            <person name="Nemec A."/>
            <person name="Zong Z."/>
        </authorList>
    </citation>
    <scope>NUCLEOTIDE SEQUENCE [LARGE SCALE GENOMIC DNA]</scope>
    <source>
        <strain evidence="1 2">JCM 31009</strain>
    </source>
</reference>
<protein>
    <submittedName>
        <fullName evidence="1">Nuclear transport factor 2 family protein</fullName>
    </submittedName>
</protein>
<dbReference type="EMBL" id="SGIM01000020">
    <property type="protein sequence ID" value="RZF49427.1"/>
    <property type="molecule type" value="Genomic_DNA"/>
</dbReference>
<dbReference type="PROSITE" id="PS51257">
    <property type="entry name" value="PROKAR_LIPOPROTEIN"/>
    <property type="match status" value="1"/>
</dbReference>
<evidence type="ECO:0000313" key="2">
    <source>
        <dbReference type="Proteomes" id="UP000292110"/>
    </source>
</evidence>
<dbReference type="Proteomes" id="UP000292110">
    <property type="component" value="Unassembled WGS sequence"/>
</dbReference>
<proteinExistence type="predicted"/>